<dbReference type="SUPFAM" id="SSF64376">
    <property type="entry name" value="YlxR-like"/>
    <property type="match status" value="1"/>
</dbReference>
<keyword evidence="3" id="KW-1185">Reference proteome</keyword>
<dbReference type="Proteomes" id="UP000515847">
    <property type="component" value="Chromosome"/>
</dbReference>
<dbReference type="Gene3D" id="3.30.1230.10">
    <property type="entry name" value="YlxR-like"/>
    <property type="match status" value="1"/>
</dbReference>
<gene>
    <name evidence="2" type="ORF">BR63_05010</name>
</gene>
<organism evidence="2 3">
    <name type="scientific">Thermanaerosceptrum fracticalcis</name>
    <dbReference type="NCBI Taxonomy" id="1712410"/>
    <lineage>
        <taxon>Bacteria</taxon>
        <taxon>Bacillati</taxon>
        <taxon>Bacillota</taxon>
        <taxon>Clostridia</taxon>
        <taxon>Eubacteriales</taxon>
        <taxon>Peptococcaceae</taxon>
        <taxon>Thermanaerosceptrum</taxon>
    </lineage>
</organism>
<dbReference type="CDD" id="cd00279">
    <property type="entry name" value="YlxR"/>
    <property type="match status" value="1"/>
</dbReference>
<dbReference type="OrthoDB" id="9813251at2"/>
<dbReference type="RefSeq" id="WP_034419764.1">
    <property type="nucleotide sequence ID" value="NZ_CP045798.1"/>
</dbReference>
<dbReference type="EMBL" id="CP045798">
    <property type="protein sequence ID" value="QNB45725.1"/>
    <property type="molecule type" value="Genomic_DNA"/>
</dbReference>
<dbReference type="NCBIfam" id="NF047356">
    <property type="entry name" value="RNA_bind_RnpM"/>
    <property type="match status" value="1"/>
</dbReference>
<dbReference type="PANTHER" id="PTHR34215:SF1">
    <property type="entry name" value="YLXR DOMAIN-CONTAINING PROTEIN"/>
    <property type="match status" value="1"/>
</dbReference>
<feature type="domain" description="YlxR" evidence="1">
    <location>
        <begin position="9"/>
        <end position="82"/>
    </location>
</feature>
<reference evidence="2 3" key="1">
    <citation type="journal article" date="2019" name="Front. Microbiol.">
        <title>Thermoanaerosceptrum fracticalcis gen. nov. sp. nov., a Novel Fumarate-Fermenting Microorganism From a Deep Fractured Carbonate Aquifer of the US Great Basin.</title>
        <authorList>
            <person name="Hamilton-Brehm S.D."/>
            <person name="Stewart L.E."/>
            <person name="Zavarin M."/>
            <person name="Caldwell M."/>
            <person name="Lawson P.A."/>
            <person name="Onstott T.C."/>
            <person name="Grzymski J."/>
            <person name="Neveux I."/>
            <person name="Lollar B.S."/>
            <person name="Russell C.E."/>
            <person name="Moser D.P."/>
        </authorList>
    </citation>
    <scope>NUCLEOTIDE SEQUENCE [LARGE SCALE GENOMIC DNA]</scope>
    <source>
        <strain evidence="2 3">DRI-13</strain>
    </source>
</reference>
<dbReference type="AlphaFoldDB" id="A0A7G6E0X1"/>
<dbReference type="KEGG" id="tfr:BR63_05010"/>
<evidence type="ECO:0000313" key="3">
    <source>
        <dbReference type="Proteomes" id="UP000515847"/>
    </source>
</evidence>
<proteinExistence type="predicted"/>
<dbReference type="PANTHER" id="PTHR34215">
    <property type="entry name" value="BLL0784 PROTEIN"/>
    <property type="match status" value="1"/>
</dbReference>
<sequence length="91" mass="10339">MRVKKVPLRMCVGCQEMKPKKELIRIVRTPEAEIILDATGKKSGRGAYLCPKKECLEKALKAKRLEKNLEQPISEDIINRLKVGLGYDDTN</sequence>
<evidence type="ECO:0000313" key="2">
    <source>
        <dbReference type="EMBL" id="QNB45725.1"/>
    </source>
</evidence>
<accession>A0A7G6E0X1</accession>
<name>A0A7G6E0X1_THEFR</name>
<dbReference type="InterPro" id="IPR037465">
    <property type="entry name" value="YlxR"/>
</dbReference>
<protein>
    <submittedName>
        <fullName evidence="2">DUF448 domain-containing protein</fullName>
    </submittedName>
</protein>
<evidence type="ECO:0000259" key="1">
    <source>
        <dbReference type="Pfam" id="PF04296"/>
    </source>
</evidence>
<dbReference type="InterPro" id="IPR007393">
    <property type="entry name" value="YlxR_dom"/>
</dbReference>
<dbReference type="InterPro" id="IPR035931">
    <property type="entry name" value="YlxR-like_sf"/>
</dbReference>
<dbReference type="Pfam" id="PF04296">
    <property type="entry name" value="YlxR"/>
    <property type="match status" value="1"/>
</dbReference>